<dbReference type="EMBL" id="FOAB01000001">
    <property type="protein sequence ID" value="SEK33708.1"/>
    <property type="molecule type" value="Genomic_DNA"/>
</dbReference>
<reference evidence="9 10" key="1">
    <citation type="submission" date="2016-10" db="EMBL/GenBank/DDBJ databases">
        <authorList>
            <person name="de Groot N.N."/>
        </authorList>
    </citation>
    <scope>NUCLEOTIDE SEQUENCE [LARGE SCALE GENOMIC DNA]</scope>
    <source>
        <strain evidence="9 10">DSM 25232</strain>
    </source>
</reference>
<dbReference type="AlphaFoldDB" id="A0A1H7G6F6"/>
<comment type="cofactor">
    <cofactor evidence="5 7">
        <name>Mn(2+)</name>
        <dbReference type="ChEBI" id="CHEBI:29035"/>
    </cofactor>
    <text evidence="5 7">Binds 2 manganese ions per subunit.</text>
</comment>
<name>A0A1H7G6F6_AQUAM</name>
<dbReference type="STRING" id="1038014.SAMN04487910_0288"/>
<comment type="catalytic activity">
    <reaction evidence="5">
        <text>N-formimidoyl-L-glutamate + H2O = formamide + L-glutamate</text>
        <dbReference type="Rhea" id="RHEA:22492"/>
        <dbReference type="ChEBI" id="CHEBI:15377"/>
        <dbReference type="ChEBI" id="CHEBI:16397"/>
        <dbReference type="ChEBI" id="CHEBI:29985"/>
        <dbReference type="ChEBI" id="CHEBI:58928"/>
        <dbReference type="EC" id="3.5.3.8"/>
    </reaction>
</comment>
<keyword evidence="10" id="KW-1185">Reference proteome</keyword>
<feature type="binding site" evidence="5 7">
    <location>
        <position position="155"/>
    </location>
    <ligand>
        <name>Mn(2+)</name>
        <dbReference type="ChEBI" id="CHEBI:29035"/>
        <label>1</label>
    </ligand>
</feature>
<dbReference type="UniPathway" id="UPA00379">
    <property type="reaction ID" value="UER00552"/>
</dbReference>
<evidence type="ECO:0000256" key="1">
    <source>
        <dbReference type="ARBA" id="ARBA00022723"/>
    </source>
</evidence>
<dbReference type="PROSITE" id="PS51409">
    <property type="entry name" value="ARGINASE_2"/>
    <property type="match status" value="1"/>
</dbReference>
<dbReference type="GO" id="GO:0019557">
    <property type="term" value="P:L-histidine catabolic process to glutamate and formate"/>
    <property type="evidence" value="ECO:0007669"/>
    <property type="project" value="UniProtKB-UniPathway"/>
</dbReference>
<dbReference type="InterPro" id="IPR005923">
    <property type="entry name" value="HutG"/>
</dbReference>
<dbReference type="PIRSF" id="PIRSF036979">
    <property type="entry name" value="Arginase"/>
    <property type="match status" value="1"/>
</dbReference>
<feature type="binding site" evidence="5 7">
    <location>
        <position position="159"/>
    </location>
    <ligand>
        <name>Mn(2+)</name>
        <dbReference type="ChEBI" id="CHEBI:29035"/>
        <label>1</label>
    </ligand>
</feature>
<dbReference type="OrthoDB" id="9788689at2"/>
<dbReference type="Pfam" id="PF00491">
    <property type="entry name" value="Arginase"/>
    <property type="match status" value="1"/>
</dbReference>
<feature type="binding site" evidence="7">
    <location>
        <position position="157"/>
    </location>
    <ligand>
        <name>Mn(2+)</name>
        <dbReference type="ChEBI" id="CHEBI:29035"/>
        <label>1</label>
    </ligand>
</feature>
<feature type="binding site" evidence="5 7">
    <location>
        <position position="130"/>
    </location>
    <ligand>
        <name>Mn(2+)</name>
        <dbReference type="ChEBI" id="CHEBI:29035"/>
        <label>1</label>
    </ligand>
</feature>
<dbReference type="GO" id="GO:0030145">
    <property type="term" value="F:manganese ion binding"/>
    <property type="evidence" value="ECO:0007669"/>
    <property type="project" value="UniProtKB-UniRule"/>
</dbReference>
<feature type="binding site" evidence="5">
    <location>
        <position position="155"/>
    </location>
    <ligand>
        <name>Mn(2+)</name>
        <dbReference type="ChEBI" id="CHEBI:29035"/>
        <label>2</label>
    </ligand>
</feature>
<dbReference type="RefSeq" id="WP_091404524.1">
    <property type="nucleotide sequence ID" value="NZ_FOAB01000001.1"/>
</dbReference>
<feature type="binding site" evidence="5">
    <location>
        <position position="243"/>
    </location>
    <ligand>
        <name>Mn(2+)</name>
        <dbReference type="ChEBI" id="CHEBI:29035"/>
        <label>2</label>
    </ligand>
</feature>
<dbReference type="PANTHER" id="PTHR11358">
    <property type="entry name" value="ARGINASE/AGMATINASE"/>
    <property type="match status" value="1"/>
</dbReference>
<evidence type="ECO:0000256" key="2">
    <source>
        <dbReference type="ARBA" id="ARBA00022801"/>
    </source>
</evidence>
<dbReference type="Gene3D" id="3.40.800.10">
    <property type="entry name" value="Ureohydrolase domain"/>
    <property type="match status" value="1"/>
</dbReference>
<dbReference type="GO" id="GO:0050415">
    <property type="term" value="F:formimidoylglutamase activity"/>
    <property type="evidence" value="ECO:0007669"/>
    <property type="project" value="UniProtKB-UniRule"/>
</dbReference>
<dbReference type="InterPro" id="IPR023696">
    <property type="entry name" value="Ureohydrolase_dom_sf"/>
</dbReference>
<accession>A0A1H7G6F6</accession>
<feature type="binding site" evidence="5">
    <location>
        <position position="245"/>
    </location>
    <ligand>
        <name>Mn(2+)</name>
        <dbReference type="ChEBI" id="CHEBI:29035"/>
        <label>2</label>
    </ligand>
</feature>
<dbReference type="PANTHER" id="PTHR11358:SF35">
    <property type="entry name" value="FORMIMIDOYLGLUTAMASE"/>
    <property type="match status" value="1"/>
</dbReference>
<dbReference type="GO" id="GO:0008783">
    <property type="term" value="F:agmatinase activity"/>
    <property type="evidence" value="ECO:0007669"/>
    <property type="project" value="TreeGrafter"/>
</dbReference>
<dbReference type="EC" id="3.5.3.8" evidence="5 6"/>
<dbReference type="GO" id="GO:0033389">
    <property type="term" value="P:putrescine biosynthetic process from arginine, via agmatine"/>
    <property type="evidence" value="ECO:0007669"/>
    <property type="project" value="TreeGrafter"/>
</dbReference>
<evidence type="ECO:0000256" key="7">
    <source>
        <dbReference type="PIRSR" id="PIRSR036979-1"/>
    </source>
</evidence>
<gene>
    <name evidence="5" type="primary">hutG</name>
    <name evidence="9" type="ORF">SAMN04487910_0288</name>
</gene>
<evidence type="ECO:0000256" key="4">
    <source>
        <dbReference type="ARBA" id="ARBA00023211"/>
    </source>
</evidence>
<feature type="binding site" evidence="5">
    <location>
        <position position="157"/>
    </location>
    <ligand>
        <name>Mn(2+)</name>
        <dbReference type="ChEBI" id="CHEBI:29035"/>
        <label>2</label>
    </ligand>
</feature>
<dbReference type="Proteomes" id="UP000198521">
    <property type="component" value="Unassembled WGS sequence"/>
</dbReference>
<organism evidence="9 10">
    <name type="scientific">Aquimarina amphilecti</name>
    <dbReference type="NCBI Taxonomy" id="1038014"/>
    <lineage>
        <taxon>Bacteria</taxon>
        <taxon>Pseudomonadati</taxon>
        <taxon>Bacteroidota</taxon>
        <taxon>Flavobacteriia</taxon>
        <taxon>Flavobacteriales</taxon>
        <taxon>Flavobacteriaceae</taxon>
        <taxon>Aquimarina</taxon>
    </lineage>
</organism>
<sequence length="317" mass="35609">MKNYKKTNSTIWSGRTSNDQLYLHEKITCVDLENNELPENEQTAFAILGYACEEGVKRNLGRIGTESAPDLIRKMIGSLSNHLDKSVKTIDAGNIYCIENDLEKTQSITSDKVFQLIKNKYFNIILGGGHDLAYAHYNGIRKHLPDTCIGIINLDAHFDLRTVNDKGNSGTPFYQISKENDRFKYLCLGIQEESNNKILFQTAQKLGVEYIKNTDFNIENKNHIATVIDNFINDIDVVYLTIDLDGFSSSFAPGVSAPSPFGFSTDIALFTIEHICNSGKLISTDIVELNPIYDLDNCTARLAARLVYYIMKFISTS</sequence>
<comment type="pathway">
    <text evidence="5">Amino-acid degradation; L-histidine degradation into L-glutamate; L-glutamate from N-formimidoyl-L-glutamate (hydrolase route): step 1/1.</text>
</comment>
<keyword evidence="2 5" id="KW-0378">Hydrolase</keyword>
<protein>
    <recommendedName>
        <fullName evidence="5 6">Formimidoylglutamase</fullName>
        <ecNumber evidence="5 6">3.5.3.8</ecNumber>
    </recommendedName>
    <alternativeName>
        <fullName evidence="5">Formiminoglutamase</fullName>
    </alternativeName>
    <alternativeName>
        <fullName evidence="5">Formiminoglutamate hydrolase</fullName>
    </alternativeName>
</protein>
<dbReference type="CDD" id="cd09988">
    <property type="entry name" value="Formimidoylglutamase"/>
    <property type="match status" value="1"/>
</dbReference>
<evidence type="ECO:0000256" key="6">
    <source>
        <dbReference type="NCBIfam" id="TIGR01227"/>
    </source>
</evidence>
<evidence type="ECO:0000313" key="9">
    <source>
        <dbReference type="EMBL" id="SEK33708.1"/>
    </source>
</evidence>
<dbReference type="HAMAP" id="MF_00737">
    <property type="entry name" value="Formimidoylglutam"/>
    <property type="match status" value="1"/>
</dbReference>
<proteinExistence type="inferred from homology"/>
<keyword evidence="3 5" id="KW-0369">Histidine metabolism</keyword>
<dbReference type="GO" id="GO:0019556">
    <property type="term" value="P:L-histidine catabolic process to glutamate and formamide"/>
    <property type="evidence" value="ECO:0007669"/>
    <property type="project" value="UniProtKB-UniRule"/>
</dbReference>
<comment type="similarity">
    <text evidence="5 8">Belongs to the arginase family.</text>
</comment>
<evidence type="ECO:0000313" key="10">
    <source>
        <dbReference type="Proteomes" id="UP000198521"/>
    </source>
</evidence>
<comment type="function">
    <text evidence="5">Catalyzes the conversion of N-formimidoyl-L-glutamate to L-glutamate and formamide.</text>
</comment>
<dbReference type="PRINTS" id="PR00116">
    <property type="entry name" value="ARGINASE"/>
</dbReference>
<evidence type="ECO:0000256" key="8">
    <source>
        <dbReference type="PROSITE-ProRule" id="PRU00742"/>
    </source>
</evidence>
<dbReference type="SUPFAM" id="SSF52768">
    <property type="entry name" value="Arginase/deacetylase"/>
    <property type="match status" value="1"/>
</dbReference>
<dbReference type="InterPro" id="IPR006035">
    <property type="entry name" value="Ureohydrolase"/>
</dbReference>
<evidence type="ECO:0000256" key="3">
    <source>
        <dbReference type="ARBA" id="ARBA00022808"/>
    </source>
</evidence>
<evidence type="ECO:0000256" key="5">
    <source>
        <dbReference type="HAMAP-Rule" id="MF_00737"/>
    </source>
</evidence>
<feature type="binding site" evidence="5 7">
    <location>
        <position position="243"/>
    </location>
    <ligand>
        <name>Mn(2+)</name>
        <dbReference type="ChEBI" id="CHEBI:29035"/>
        <label>1</label>
    </ligand>
</feature>
<keyword evidence="1 5" id="KW-0479">Metal-binding</keyword>
<dbReference type="NCBIfam" id="TIGR01227">
    <property type="entry name" value="hutG"/>
    <property type="match status" value="1"/>
</dbReference>
<feature type="binding site" evidence="7">
    <location>
        <position position="245"/>
    </location>
    <ligand>
        <name>Mn(2+)</name>
        <dbReference type="ChEBI" id="CHEBI:29035"/>
        <label>1</label>
    </ligand>
</feature>
<keyword evidence="4 5" id="KW-0464">Manganese</keyword>